<dbReference type="Proteomes" id="UP000001812">
    <property type="component" value="Chromosome I"/>
</dbReference>
<dbReference type="SFLD" id="SFLDS00019">
    <property type="entry name" value="Glutathione_Transferase_(cytos"/>
    <property type="match status" value="1"/>
</dbReference>
<sequence length="224" mass="24864">MMKETSMLRLCGFPVSNYYNKVKFVLLEHDIPFEASIVSVPIKDPAFLADTPLGKVPYLMTEHGSLCESQAIIEYLAAIHPDKPIFPADPFAAAKAREITAVLELYLEWNVRELFPEAFFGGKVSDGTKAHVEKRMPRALDGFKRLAKFSPYVLGDTFCIADIAAFIHLPVVALATKAIYGRDFVVDAGIDWKAYVKRIEEARPAAKRVSDERKAFVAGLAKPG</sequence>
<dbReference type="Gene3D" id="3.40.30.10">
    <property type="entry name" value="Glutaredoxin"/>
    <property type="match status" value="1"/>
</dbReference>
<accession>A0A0E1W174</accession>
<gene>
    <name evidence="2" type="ORF">BURPS1710A_1646</name>
</gene>
<dbReference type="HOGENOM" id="CLU_011226_9_3_4"/>
<keyword evidence="2" id="KW-0808">Transferase</keyword>
<dbReference type="CDD" id="cd00570">
    <property type="entry name" value="GST_N_family"/>
    <property type="match status" value="1"/>
</dbReference>
<evidence type="ECO:0000313" key="2">
    <source>
        <dbReference type="EMBL" id="EET06873.1"/>
    </source>
</evidence>
<dbReference type="SFLD" id="SFLDG00358">
    <property type="entry name" value="Main_(cytGST)"/>
    <property type="match status" value="1"/>
</dbReference>
<dbReference type="InterPro" id="IPR036282">
    <property type="entry name" value="Glutathione-S-Trfase_C_sf"/>
</dbReference>
<protein>
    <submittedName>
        <fullName evidence="2">Glutathione S-transferase family protein</fullName>
    </submittedName>
</protein>
<dbReference type="SUPFAM" id="SSF47616">
    <property type="entry name" value="GST C-terminal domain-like"/>
    <property type="match status" value="1"/>
</dbReference>
<dbReference type="SUPFAM" id="SSF52833">
    <property type="entry name" value="Thioredoxin-like"/>
    <property type="match status" value="1"/>
</dbReference>
<dbReference type="InterPro" id="IPR036249">
    <property type="entry name" value="Thioredoxin-like_sf"/>
</dbReference>
<feature type="domain" description="GST N-terminal" evidence="1">
    <location>
        <begin position="6"/>
        <end position="84"/>
    </location>
</feature>
<dbReference type="Pfam" id="PF13417">
    <property type="entry name" value="GST_N_3"/>
    <property type="match status" value="1"/>
</dbReference>
<dbReference type="Gene3D" id="1.20.1050.10">
    <property type="match status" value="1"/>
</dbReference>
<dbReference type="InterPro" id="IPR050983">
    <property type="entry name" value="GST_Omega/HSP26"/>
</dbReference>
<dbReference type="PANTHER" id="PTHR43968:SF6">
    <property type="entry name" value="GLUTATHIONE S-TRANSFERASE OMEGA"/>
    <property type="match status" value="1"/>
</dbReference>
<organism evidence="2">
    <name type="scientific">Burkholderia pseudomallei 1710a</name>
    <dbReference type="NCBI Taxonomy" id="320371"/>
    <lineage>
        <taxon>Bacteria</taxon>
        <taxon>Pseudomonadati</taxon>
        <taxon>Pseudomonadota</taxon>
        <taxon>Betaproteobacteria</taxon>
        <taxon>Burkholderiales</taxon>
        <taxon>Burkholderiaceae</taxon>
        <taxon>Burkholderia</taxon>
        <taxon>pseudomallei group</taxon>
    </lineage>
</organism>
<dbReference type="AlphaFoldDB" id="A0A0E1W174"/>
<dbReference type="GO" id="GO:0005737">
    <property type="term" value="C:cytoplasm"/>
    <property type="evidence" value="ECO:0007669"/>
    <property type="project" value="TreeGrafter"/>
</dbReference>
<dbReference type="InterPro" id="IPR004045">
    <property type="entry name" value="Glutathione_S-Trfase_N"/>
</dbReference>
<evidence type="ECO:0000259" key="1">
    <source>
        <dbReference type="PROSITE" id="PS50404"/>
    </source>
</evidence>
<dbReference type="CDD" id="cd10424">
    <property type="entry name" value="GST_C_9"/>
    <property type="match status" value="1"/>
</dbReference>
<dbReference type="InterPro" id="IPR040079">
    <property type="entry name" value="Glutathione_S-Trfase"/>
</dbReference>
<name>A0A0E1W174_BURPE</name>
<dbReference type="GO" id="GO:0016740">
    <property type="term" value="F:transferase activity"/>
    <property type="evidence" value="ECO:0007669"/>
    <property type="project" value="UniProtKB-KW"/>
</dbReference>
<dbReference type="PANTHER" id="PTHR43968">
    <property type="match status" value="1"/>
</dbReference>
<proteinExistence type="predicted"/>
<dbReference type="EMBL" id="CM000832">
    <property type="protein sequence ID" value="EET06873.1"/>
    <property type="molecule type" value="Genomic_DNA"/>
</dbReference>
<reference evidence="2" key="1">
    <citation type="submission" date="2009-05" db="EMBL/GenBank/DDBJ databases">
        <authorList>
            <person name="Harkins D.M."/>
            <person name="DeShazer D."/>
            <person name="Woods D.E."/>
            <person name="Brinkac L.M."/>
            <person name="Brown K.A."/>
            <person name="Hung G.C."/>
            <person name="Tuanyok A."/>
            <person name="Zhang B."/>
            <person name="Nierman W.C."/>
        </authorList>
    </citation>
    <scope>NUCLEOTIDE SEQUENCE [LARGE SCALE GENOMIC DNA]</scope>
    <source>
        <strain evidence="2">1710a</strain>
    </source>
</reference>
<dbReference type="PROSITE" id="PS50404">
    <property type="entry name" value="GST_NTER"/>
    <property type="match status" value="1"/>
</dbReference>